<accession>A0A6G0TXZ6</accession>
<evidence type="ECO:0000313" key="1">
    <source>
        <dbReference type="EMBL" id="KAE9541169.1"/>
    </source>
</evidence>
<reference evidence="1 2" key="1">
    <citation type="submission" date="2019-08" db="EMBL/GenBank/DDBJ databases">
        <title>The genome of the soybean aphid Biotype 1, its phylome, world population structure and adaptation to the North American continent.</title>
        <authorList>
            <person name="Giordano R."/>
            <person name="Donthu R.K."/>
            <person name="Hernandez A.G."/>
            <person name="Wright C.L."/>
            <person name="Zimin A.V."/>
        </authorList>
    </citation>
    <scope>NUCLEOTIDE SEQUENCE [LARGE SCALE GENOMIC DNA]</scope>
    <source>
        <tissue evidence="1">Whole aphids</tissue>
    </source>
</reference>
<keyword evidence="2" id="KW-1185">Reference proteome</keyword>
<dbReference type="EMBL" id="VYZN01000013">
    <property type="protein sequence ID" value="KAE9541169.1"/>
    <property type="molecule type" value="Genomic_DNA"/>
</dbReference>
<dbReference type="Proteomes" id="UP000475862">
    <property type="component" value="Unassembled WGS sequence"/>
</dbReference>
<comment type="caution">
    <text evidence="1">The sequence shown here is derived from an EMBL/GenBank/DDBJ whole genome shotgun (WGS) entry which is preliminary data.</text>
</comment>
<gene>
    <name evidence="1" type="ORF">AGLY_004414</name>
</gene>
<protein>
    <submittedName>
        <fullName evidence="1">Uncharacterized protein</fullName>
    </submittedName>
</protein>
<proteinExistence type="predicted"/>
<name>A0A6G0TXZ6_APHGL</name>
<evidence type="ECO:0000313" key="2">
    <source>
        <dbReference type="Proteomes" id="UP000475862"/>
    </source>
</evidence>
<organism evidence="1 2">
    <name type="scientific">Aphis glycines</name>
    <name type="common">Soybean aphid</name>
    <dbReference type="NCBI Taxonomy" id="307491"/>
    <lineage>
        <taxon>Eukaryota</taxon>
        <taxon>Metazoa</taxon>
        <taxon>Ecdysozoa</taxon>
        <taxon>Arthropoda</taxon>
        <taxon>Hexapoda</taxon>
        <taxon>Insecta</taxon>
        <taxon>Pterygota</taxon>
        <taxon>Neoptera</taxon>
        <taxon>Paraneoptera</taxon>
        <taxon>Hemiptera</taxon>
        <taxon>Sternorrhyncha</taxon>
        <taxon>Aphidomorpha</taxon>
        <taxon>Aphidoidea</taxon>
        <taxon>Aphididae</taxon>
        <taxon>Aphidini</taxon>
        <taxon>Aphis</taxon>
        <taxon>Aphis</taxon>
    </lineage>
</organism>
<dbReference type="AlphaFoldDB" id="A0A6G0TXZ6"/>
<sequence>MDGSDVAFNTPFHGPIAVLQVVLHMVFLDMQKNSVHFLTEIVFLSTGLRLRLSADRWKKQTRKITQKRPTRYIEIETAIAAAQKKTLIRILEIHRLYKFKSIKVHFFLIVELYYSIQLTMANYPKIHIRVLVLIKTYSYFLVVNFGHFSPFFEPSIVMAKFVHMFTIRFDTLRSSPARSPRSAHSTDHSKSHQESIVRIPCHQLLKYLNTLSYTCILKTTKHNGRNLPSTQYTQDQLLTHERQKDHPLQCSFPSKLELSIFRSFLQILIICFGSSGHPAIVETAEALRLAYPGGVTPQRFNGIRLGLSYHNFLANHRFRYLKILKILFPNILIIQL</sequence>